<comment type="caution">
    <text evidence="2">The sequence shown here is derived from an EMBL/GenBank/DDBJ whole genome shotgun (WGS) entry which is preliminary data.</text>
</comment>
<proteinExistence type="predicted"/>
<accession>A0A1Y4QY59</accession>
<dbReference type="Pfam" id="PF09911">
    <property type="entry name" value="DUF2140"/>
    <property type="match status" value="1"/>
</dbReference>
<gene>
    <name evidence="2" type="ORF">B5E88_10185</name>
</gene>
<dbReference type="EMBL" id="NFLC01000024">
    <property type="protein sequence ID" value="OUQ09402.1"/>
    <property type="molecule type" value="Genomic_DNA"/>
</dbReference>
<sequence length="204" mass="23576">MEKPGKIEFRKEQKQINYWKWATLALMAIILAFCFVVGVRLSQDREKIPTAPSIAVKGSDIFTVSTTKKELNTLISHYLKQVNQKNQIDYQFTLKNQALLTGKFEVLNFPMTFYLYFDPFVTEDGNIQLKAKSLSIGSLGVPIKEVLKMVKRSYDLPKFVEIYPSDKYVLIQLNKLELGDHLYVKAKKIDLVNDEIQLVSYLKK</sequence>
<reference evidence="3" key="1">
    <citation type="submission" date="2017-04" db="EMBL/GenBank/DDBJ databases">
        <title>Function of individual gut microbiota members based on whole genome sequencing of pure cultures obtained from chicken caecum.</title>
        <authorList>
            <person name="Medvecky M."/>
            <person name="Cejkova D."/>
            <person name="Polansky O."/>
            <person name="Karasova D."/>
            <person name="Kubasova T."/>
            <person name="Cizek A."/>
            <person name="Rychlik I."/>
        </authorList>
    </citation>
    <scope>NUCLEOTIDE SEQUENCE [LARGE SCALE GENOMIC DNA]</scope>
    <source>
        <strain evidence="3">An144</strain>
    </source>
</reference>
<dbReference type="InterPro" id="IPR018672">
    <property type="entry name" value="DUF2140"/>
</dbReference>
<name>A0A1Y4QY59_9ENTE</name>
<dbReference type="Proteomes" id="UP000196074">
    <property type="component" value="Unassembled WGS sequence"/>
</dbReference>
<keyword evidence="1" id="KW-0472">Membrane</keyword>
<evidence type="ECO:0000256" key="1">
    <source>
        <dbReference type="SAM" id="Phobius"/>
    </source>
</evidence>
<keyword evidence="1" id="KW-0812">Transmembrane</keyword>
<keyword evidence="1" id="KW-1133">Transmembrane helix</keyword>
<evidence type="ECO:0000313" key="2">
    <source>
        <dbReference type="EMBL" id="OUQ09402.1"/>
    </source>
</evidence>
<feature type="transmembrane region" description="Helical" evidence="1">
    <location>
        <begin position="21"/>
        <end position="41"/>
    </location>
</feature>
<evidence type="ECO:0008006" key="4">
    <source>
        <dbReference type="Google" id="ProtNLM"/>
    </source>
</evidence>
<dbReference type="RefSeq" id="WP_087215854.1">
    <property type="nucleotide sequence ID" value="NZ_CP144502.1"/>
</dbReference>
<protein>
    <recommendedName>
        <fullName evidence="4">DUF2140 domain-containing protein</fullName>
    </recommendedName>
</protein>
<dbReference type="AlphaFoldDB" id="A0A1Y4QY59"/>
<organism evidence="2 3">
    <name type="scientific">Enterococcus cecorum</name>
    <dbReference type="NCBI Taxonomy" id="44008"/>
    <lineage>
        <taxon>Bacteria</taxon>
        <taxon>Bacillati</taxon>
        <taxon>Bacillota</taxon>
        <taxon>Bacilli</taxon>
        <taxon>Lactobacillales</taxon>
        <taxon>Enterococcaceae</taxon>
        <taxon>Enterococcus</taxon>
    </lineage>
</organism>
<evidence type="ECO:0000313" key="3">
    <source>
        <dbReference type="Proteomes" id="UP000196074"/>
    </source>
</evidence>